<protein>
    <recommendedName>
        <fullName evidence="1">ORC1/DEAH AAA+ ATPase domain-containing protein</fullName>
    </recommendedName>
</protein>
<dbReference type="AlphaFoldDB" id="A0A517WLU2"/>
<dbReference type="InterPro" id="IPR049945">
    <property type="entry name" value="AAA_22"/>
</dbReference>
<gene>
    <name evidence="2" type="ORF">V6x_59840</name>
</gene>
<dbReference type="SUPFAM" id="SSF52540">
    <property type="entry name" value="P-loop containing nucleoside triphosphate hydrolases"/>
    <property type="match status" value="1"/>
</dbReference>
<dbReference type="SUPFAM" id="SSF48371">
    <property type="entry name" value="ARM repeat"/>
    <property type="match status" value="1"/>
</dbReference>
<organism evidence="2 3">
    <name type="scientific">Gimesia chilikensis</name>
    <dbReference type="NCBI Taxonomy" id="2605989"/>
    <lineage>
        <taxon>Bacteria</taxon>
        <taxon>Pseudomonadati</taxon>
        <taxon>Planctomycetota</taxon>
        <taxon>Planctomycetia</taxon>
        <taxon>Planctomycetales</taxon>
        <taxon>Planctomycetaceae</taxon>
        <taxon>Gimesia</taxon>
    </lineage>
</organism>
<dbReference type="Gene3D" id="3.40.50.300">
    <property type="entry name" value="P-loop containing nucleotide triphosphate hydrolases"/>
    <property type="match status" value="1"/>
</dbReference>
<evidence type="ECO:0000313" key="2">
    <source>
        <dbReference type="EMBL" id="QDU06232.1"/>
    </source>
</evidence>
<dbReference type="SUPFAM" id="SSF50494">
    <property type="entry name" value="Trypsin-like serine proteases"/>
    <property type="match status" value="1"/>
</dbReference>
<dbReference type="Gene3D" id="2.40.10.120">
    <property type="match status" value="1"/>
</dbReference>
<evidence type="ECO:0000313" key="3">
    <source>
        <dbReference type="Proteomes" id="UP000320722"/>
    </source>
</evidence>
<dbReference type="Pfam" id="PF13365">
    <property type="entry name" value="Trypsin_2"/>
    <property type="match status" value="1"/>
</dbReference>
<sequence>MLFDESQIDRSLARVCNSEGTTLGTAFFIHPNGTALTCHHVIESVDTVSLECGDGTHRTGTILASERYQEIDVALIRCSDGSPIHALPVEVDHSDIKRFWTKGYQFDGLGITDAIPASGLINGTTSVRFETNHSVYQLDGVMALKNDAFDSGISGAPVFDPDTGVVIGLVNAEFSADGPLAGFALPISQVSQHTPELADLIASNQATIERYGRYLNQPGGRKICKRQSQSTLDRLIRHQLYLNHEFCERQALTTSIDKFLAGTTTVFPLFGSAGVGKTTALSHLVETRDDLPIVFLLARDMGADETDLHAALNRRLKKSAPRELGPQDCASRLAKAVQSDKGHLVVILDGLNELPPALLSGLESWIEQSIDWLIETNSRLIVSCRIEFWNNIKNLFPKTLIFYDNPDNPSPGFELDEFTDEESQRARDAYQLDDSLLTRHIRHPLMARIHWELQSENPDAPVAATSQNAALNRFIDQKYAKIARAFPGTVVKSFVEAELRRVVQASLEHDGFTIDRATFFNLFADDHAIANQLILEGLFIETREGFRFSFDEIGEFLQAQLLTVSDLEKAFRDHHRESHQLTAGTIQFTLLRLEQEDTQKFQEGLRILIASYDHDEFRSSQVMAQLLPQIQNPISVYDLIEQYVNHMKIKDSYYRIDDAFSIRRSISRMDLPTSQKLKLLRGFLPGLDSYDFEPHHWDDLNYYVFKESDNPATLIGNEIQSDPIESFDVLIDWLDDTTNLRNKNSTVGHVAMALMFYHRHLEFARLCDRLAESTHDRAAYLLRIISKSDTEKILTLCLRWVTESEQKKKSAAQLAHYIASQLPNSEYHERIHEMLSSLLERTTDKSIRITAMLTLAEIDQYRDAVIDELLQLFRNRDPLLTGYELTTWMRTHFNQILTAVSENIQNGNYQNQCAGDLYDVCRFEGTAEQKEKLIELWYSSYMNQIGNDSTMGFALEALLSNVDSQATMTQILKILEEPLDHFSKQIRRSLIISATNHRAKNRYRAELQHRILEQLVEEENDSDNQVLLLERIITQTNDRDNELKYVISILNRMDRCLFQKSLLKLVWIHKHIGARLVKWLESEPLLPPEGSLADFLKLVHSGDTPRNAAERIIFND</sequence>
<dbReference type="InterPro" id="IPR009003">
    <property type="entry name" value="Peptidase_S1_PA"/>
</dbReference>
<name>A0A517WLU2_9PLAN</name>
<dbReference type="EMBL" id="CP036347">
    <property type="protein sequence ID" value="QDU06232.1"/>
    <property type="molecule type" value="Genomic_DNA"/>
</dbReference>
<accession>A0A517WLU2</accession>
<dbReference type="InterPro" id="IPR027417">
    <property type="entry name" value="P-loop_NTPase"/>
</dbReference>
<evidence type="ECO:0000259" key="1">
    <source>
        <dbReference type="Pfam" id="PF13401"/>
    </source>
</evidence>
<dbReference type="Pfam" id="PF13401">
    <property type="entry name" value="AAA_22"/>
    <property type="match status" value="1"/>
</dbReference>
<proteinExistence type="predicted"/>
<reference evidence="2 3" key="1">
    <citation type="submission" date="2019-02" db="EMBL/GenBank/DDBJ databases">
        <title>Deep-cultivation of Planctomycetes and their phenomic and genomic characterization uncovers novel biology.</title>
        <authorList>
            <person name="Wiegand S."/>
            <person name="Jogler M."/>
            <person name="Boedeker C."/>
            <person name="Pinto D."/>
            <person name="Vollmers J."/>
            <person name="Rivas-Marin E."/>
            <person name="Kohn T."/>
            <person name="Peeters S.H."/>
            <person name="Heuer A."/>
            <person name="Rast P."/>
            <person name="Oberbeckmann S."/>
            <person name="Bunk B."/>
            <person name="Jeske O."/>
            <person name="Meyerdierks A."/>
            <person name="Storesund J.E."/>
            <person name="Kallscheuer N."/>
            <person name="Luecker S."/>
            <person name="Lage O.M."/>
            <person name="Pohl T."/>
            <person name="Merkel B.J."/>
            <person name="Hornburger P."/>
            <person name="Mueller R.-W."/>
            <person name="Bruemmer F."/>
            <person name="Labrenz M."/>
            <person name="Spormann A.M."/>
            <person name="Op den Camp H."/>
            <person name="Overmann J."/>
            <person name="Amann R."/>
            <person name="Jetten M.S.M."/>
            <person name="Mascher T."/>
            <person name="Medema M.H."/>
            <person name="Devos D.P."/>
            <person name="Kaster A.-K."/>
            <person name="Ovreas L."/>
            <person name="Rohde M."/>
            <person name="Galperin M.Y."/>
            <person name="Jogler C."/>
        </authorList>
    </citation>
    <scope>NUCLEOTIDE SEQUENCE [LARGE SCALE GENOMIC DNA]</scope>
    <source>
        <strain evidence="2 3">V6</strain>
    </source>
</reference>
<dbReference type="RefSeq" id="WP_145045126.1">
    <property type="nucleotide sequence ID" value="NZ_CP036347.1"/>
</dbReference>
<dbReference type="GO" id="GO:0016887">
    <property type="term" value="F:ATP hydrolysis activity"/>
    <property type="evidence" value="ECO:0007669"/>
    <property type="project" value="InterPro"/>
</dbReference>
<dbReference type="Proteomes" id="UP000320722">
    <property type="component" value="Chromosome"/>
</dbReference>
<feature type="domain" description="ORC1/DEAH AAA+ ATPase" evidence="1">
    <location>
        <begin position="269"/>
        <end position="365"/>
    </location>
</feature>
<dbReference type="InterPro" id="IPR016024">
    <property type="entry name" value="ARM-type_fold"/>
</dbReference>